<feature type="transmembrane region" description="Helical" evidence="1">
    <location>
        <begin position="44"/>
        <end position="62"/>
    </location>
</feature>
<reference evidence="3 4" key="3">
    <citation type="journal article" date="2014" name="Genome Announc.">
        <title>Genome Sequence of the Microsporidian Species Nematocida sp1 Strain ERTm6 (ATCC PRA-372).</title>
        <authorList>
            <person name="Bakowski M.A."/>
            <person name="Priest M."/>
            <person name="Young S."/>
            <person name="Cuomo C.A."/>
            <person name="Troemel E.R."/>
        </authorList>
    </citation>
    <scope>NUCLEOTIDE SEQUENCE [LARGE SCALE GENOMIC DNA]</scope>
    <source>
        <strain evidence="3 4">ERTm6</strain>
    </source>
</reference>
<dbReference type="EMBL" id="AKIJ01000001">
    <property type="protein sequence ID" value="KFG26991.1"/>
    <property type="molecule type" value="Genomic_DNA"/>
</dbReference>
<reference evidence="2" key="1">
    <citation type="submission" date="2011-03" db="EMBL/GenBank/DDBJ databases">
        <title>The Genome Sequence of Nematocida sp1 strain ERTm2.</title>
        <authorList>
            <consortium name="The Broad Institute Genome Sequencing Platform"/>
            <consortium name="The Broad Institute Genome Sequencing Center for Infectious Disease"/>
            <person name="Cuomo C."/>
            <person name="Troemel E."/>
            <person name="Young S.K."/>
            <person name="Zeng Q."/>
            <person name="Gargeya S."/>
            <person name="Fitzgerald M."/>
            <person name="Haas B."/>
            <person name="Abouelleil A."/>
            <person name="Alvarado L."/>
            <person name="Arachchi H.M."/>
            <person name="Berlin A."/>
            <person name="Brown A."/>
            <person name="Chapman S.B."/>
            <person name="Chen Z."/>
            <person name="Dunbar C."/>
            <person name="Freedman E."/>
            <person name="Gearin G."/>
            <person name="Gellesch M."/>
            <person name="Goldberg J."/>
            <person name="Griggs A."/>
            <person name="Gujja S."/>
            <person name="Heilman E.R."/>
            <person name="Heiman D."/>
            <person name="Howarth C."/>
            <person name="Larson L."/>
            <person name="Lui A."/>
            <person name="MacDonald P.J.P."/>
            <person name="Mehta T."/>
            <person name="Montmayeur A."/>
            <person name="Murphy C."/>
            <person name="Neiman D."/>
            <person name="Pearson M."/>
            <person name="Priest M."/>
            <person name="Roberts A."/>
            <person name="Saif S."/>
            <person name="Shea T."/>
            <person name="Shenoy N."/>
            <person name="Sisk P."/>
            <person name="Stolte C."/>
            <person name="Sykes S."/>
            <person name="White J."/>
            <person name="Yandava C."/>
            <person name="Wortman J."/>
            <person name="Nusbaum C."/>
            <person name="Birren B."/>
        </authorList>
    </citation>
    <scope>NUCLEOTIDE SEQUENCE</scope>
    <source>
        <strain evidence="2">ERTm2</strain>
    </source>
</reference>
<keyword evidence="1" id="KW-1133">Transmembrane helix</keyword>
<feature type="transmembrane region" description="Helical" evidence="1">
    <location>
        <begin position="92"/>
        <end position="109"/>
    </location>
</feature>
<keyword evidence="1" id="KW-0472">Membrane</keyword>
<gene>
    <name evidence="2" type="ORF">NERG_01834</name>
    <name evidence="3" type="ORF">NESG_00061</name>
</gene>
<accession>A0A086J4C3</accession>
<feature type="transmembrane region" description="Helical" evidence="1">
    <location>
        <begin position="121"/>
        <end position="139"/>
    </location>
</feature>
<evidence type="ECO:0000313" key="2">
    <source>
        <dbReference type="EMBL" id="EHY65388.1"/>
    </source>
</evidence>
<feature type="transmembrane region" description="Helical" evidence="1">
    <location>
        <begin position="6"/>
        <end position="24"/>
    </location>
</feature>
<evidence type="ECO:0000313" key="4">
    <source>
        <dbReference type="Proteomes" id="UP000054524"/>
    </source>
</evidence>
<accession>H8ZE13</accession>
<reference evidence="3" key="2">
    <citation type="submission" date="2012-10" db="EMBL/GenBank/DDBJ databases">
        <authorList>
            <consortium name="The Broad Institute Genome Sequencing Platform"/>
            <consortium name="The Broad Institute Genome Sequencing Center for Infectious Disease"/>
            <person name="Cuomo C."/>
            <person name="Troemel E."/>
            <person name="Walker B."/>
            <person name="Young S.K."/>
            <person name="Zeng Q."/>
            <person name="Gargeya S."/>
            <person name="Fitzgerald M."/>
            <person name="Haas B."/>
            <person name="Abouelleil A."/>
            <person name="Alvarado L."/>
            <person name="Arachchi H.M."/>
            <person name="Berlin A.M."/>
            <person name="Chapman S.B."/>
            <person name="Goldberg J."/>
            <person name="Griggs A."/>
            <person name="Gujja S."/>
            <person name="Hansen M."/>
            <person name="Howarth C."/>
            <person name="Imamovic A."/>
            <person name="Larimer J."/>
            <person name="McCowan C."/>
            <person name="Murphy C."/>
            <person name="Neiman D."/>
            <person name="Pearson M."/>
            <person name="Priest M."/>
            <person name="Roberts A."/>
            <person name="Saif S."/>
            <person name="Shea T."/>
            <person name="Sisk P."/>
            <person name="Sykes S."/>
            <person name="Wortman J."/>
            <person name="Nusbaum C."/>
            <person name="Birren B."/>
        </authorList>
    </citation>
    <scope>NUCLEOTIDE SEQUENCE</scope>
    <source>
        <strain evidence="3">ERTm6</strain>
    </source>
</reference>
<keyword evidence="1" id="KW-0812">Transmembrane</keyword>
<protein>
    <submittedName>
        <fullName evidence="2">Uncharacterized protein</fullName>
    </submittedName>
</protein>
<dbReference type="Proteomes" id="UP000005622">
    <property type="component" value="Unassembled WGS sequence"/>
</dbReference>
<sequence length="183" mass="21034">MLYEAFFTALIGISWGAFFLINPLTRHGSAGKASTSIGSIDKDCFIIFYLNGMAFFILIYFLKCTSKSTYLLGFHILRRLIESSVYSYSPTSTMNFMQFATGIVYYPMLLMRSTESQTVRVPLFVAGTLLQTVLHYLLFRKKQHVKYLHYVSEMIIHSAITLDYLNLAWILSFTAINILNRNK</sequence>
<name>H8ZE13_NEMA1</name>
<dbReference type="HOGENOM" id="CLU_1482384_0_0_1"/>
<feature type="transmembrane region" description="Helical" evidence="1">
    <location>
        <begin position="159"/>
        <end position="179"/>
    </location>
</feature>
<evidence type="ECO:0000256" key="1">
    <source>
        <dbReference type="SAM" id="Phobius"/>
    </source>
</evidence>
<dbReference type="Proteomes" id="UP000054524">
    <property type="component" value="Unassembled WGS sequence"/>
</dbReference>
<dbReference type="AlphaFoldDB" id="H8ZE13"/>
<evidence type="ECO:0000313" key="3">
    <source>
        <dbReference type="EMBL" id="KFG26991.1"/>
    </source>
</evidence>
<dbReference type="EMBL" id="JH604636">
    <property type="protein sequence ID" value="EHY65388.1"/>
    <property type="molecule type" value="Genomic_DNA"/>
</dbReference>
<proteinExistence type="predicted"/>
<dbReference type="OrthoDB" id="2187009at2759"/>
<organism evidence="2">
    <name type="scientific">Nematocida ausubeli (strain ATCC PRA-371 / ERTm2)</name>
    <name type="common">Nematode killer fungus</name>
    <dbReference type="NCBI Taxonomy" id="1913371"/>
    <lineage>
        <taxon>Eukaryota</taxon>
        <taxon>Fungi</taxon>
        <taxon>Fungi incertae sedis</taxon>
        <taxon>Microsporidia</taxon>
        <taxon>Nematocida</taxon>
    </lineage>
</organism>
<keyword evidence="4" id="KW-1185">Reference proteome</keyword>